<keyword evidence="2" id="KW-1185">Reference proteome</keyword>
<dbReference type="HOGENOM" id="CLU_3323745_0_0_9"/>
<evidence type="ECO:0000313" key="2">
    <source>
        <dbReference type="Proteomes" id="UP000002294"/>
    </source>
</evidence>
<name>C7RG59_ANAPD</name>
<dbReference type="EMBL" id="CP001708">
    <property type="protein sequence ID" value="ACV28470.1"/>
    <property type="molecule type" value="Genomic_DNA"/>
</dbReference>
<protein>
    <submittedName>
        <fullName evidence="1">Uncharacterized protein</fullName>
    </submittedName>
</protein>
<dbReference type="Proteomes" id="UP000002294">
    <property type="component" value="Chromosome"/>
</dbReference>
<dbReference type="AlphaFoldDB" id="C7RG59"/>
<sequence length="38" mass="4493">MAHPSDDHGIVMRVRREKIYRNGQLYDLRAYPLSIGTY</sequence>
<organism evidence="1 2">
    <name type="scientific">Anaerococcus prevotii (strain ATCC 9321 / DSM 20548 / JCM 6508 / NCTC 11806 / PC1)</name>
    <name type="common">Peptostreptococcus prevotii</name>
    <name type="synonym">Peptococcus prevotii</name>
    <dbReference type="NCBI Taxonomy" id="525919"/>
    <lineage>
        <taxon>Bacteria</taxon>
        <taxon>Bacillati</taxon>
        <taxon>Bacillota</taxon>
        <taxon>Tissierellia</taxon>
        <taxon>Tissierellales</taxon>
        <taxon>Peptoniphilaceae</taxon>
        <taxon>Anaerococcus</taxon>
    </lineage>
</organism>
<dbReference type="KEGG" id="apr:Apre_0421"/>
<reference evidence="1 2" key="1">
    <citation type="journal article" date="2009" name="Stand. Genomic Sci.">
        <title>Complete genome sequence of Anaerococcus prevotii type strain (PC1).</title>
        <authorList>
            <person name="Labutti K."/>
            <person name="Pukall R."/>
            <person name="Steenblock K."/>
            <person name="Glavina Del Rio T."/>
            <person name="Tice H."/>
            <person name="Copeland A."/>
            <person name="Cheng J.F."/>
            <person name="Lucas S."/>
            <person name="Chen F."/>
            <person name="Nolan M."/>
            <person name="Bruce D."/>
            <person name="Goodwin L."/>
            <person name="Pitluck S."/>
            <person name="Ivanova N."/>
            <person name="Mavromatis K."/>
            <person name="Ovchinnikova G."/>
            <person name="Pati A."/>
            <person name="Chen A."/>
            <person name="Palaniappan K."/>
            <person name="Land M."/>
            <person name="Hauser L."/>
            <person name="Chang Y.J."/>
            <person name="Jeffries C.D."/>
            <person name="Chain P."/>
            <person name="Saunders E."/>
            <person name="Brettin T."/>
            <person name="Detter J.C."/>
            <person name="Han C."/>
            <person name="Goker M."/>
            <person name="Bristow J."/>
            <person name="Eisen J.A."/>
            <person name="Markowitz V."/>
            <person name="Hugenholtz P."/>
            <person name="Kyrpides N.C."/>
            <person name="Klenk H.P."/>
            <person name="Lapidus A."/>
        </authorList>
    </citation>
    <scope>NUCLEOTIDE SEQUENCE [LARGE SCALE GENOMIC DNA]</scope>
    <source>
        <strain evidence="2">ATCC 9321 / DSM 20548 / JCM 6508 / NCTC 11806 / PC1</strain>
    </source>
</reference>
<proteinExistence type="predicted"/>
<evidence type="ECO:0000313" key="1">
    <source>
        <dbReference type="EMBL" id="ACV28470.1"/>
    </source>
</evidence>
<accession>C7RG59</accession>
<gene>
    <name evidence="1" type="ordered locus">Apre_0421</name>
</gene>